<dbReference type="Proteomes" id="UP000735302">
    <property type="component" value="Unassembled WGS sequence"/>
</dbReference>
<gene>
    <name evidence="1" type="ORF">PoB_000032400</name>
</gene>
<dbReference type="EMBL" id="BLXT01000031">
    <property type="protein sequence ID" value="GFN73818.1"/>
    <property type="molecule type" value="Genomic_DNA"/>
</dbReference>
<evidence type="ECO:0000313" key="2">
    <source>
        <dbReference type="Proteomes" id="UP000735302"/>
    </source>
</evidence>
<keyword evidence="2" id="KW-1185">Reference proteome</keyword>
<organism evidence="1 2">
    <name type="scientific">Plakobranchus ocellatus</name>
    <dbReference type="NCBI Taxonomy" id="259542"/>
    <lineage>
        <taxon>Eukaryota</taxon>
        <taxon>Metazoa</taxon>
        <taxon>Spiralia</taxon>
        <taxon>Lophotrochozoa</taxon>
        <taxon>Mollusca</taxon>
        <taxon>Gastropoda</taxon>
        <taxon>Heterobranchia</taxon>
        <taxon>Euthyneura</taxon>
        <taxon>Panpulmonata</taxon>
        <taxon>Sacoglossa</taxon>
        <taxon>Placobranchoidea</taxon>
        <taxon>Plakobranchidae</taxon>
        <taxon>Plakobranchus</taxon>
    </lineage>
</organism>
<sequence length="80" mass="9115">MLLGVDYLDDCNAVIDFEDHTLQMQGERISLRTLASDRKSKAYLKQKCLIPSMSARRVECQIDSPLAGSILNWMTNRENP</sequence>
<name>A0AAV3XV51_9GAST</name>
<comment type="caution">
    <text evidence="1">The sequence shown here is derived from an EMBL/GenBank/DDBJ whole genome shotgun (WGS) entry which is preliminary data.</text>
</comment>
<protein>
    <submittedName>
        <fullName evidence="1">Uncharacterized protein</fullName>
    </submittedName>
</protein>
<proteinExistence type="predicted"/>
<accession>A0AAV3XV51</accession>
<dbReference type="AlphaFoldDB" id="A0AAV3XV51"/>
<reference evidence="1 2" key="1">
    <citation type="journal article" date="2021" name="Elife">
        <title>Chloroplast acquisition without the gene transfer in kleptoplastic sea slugs, Plakobranchus ocellatus.</title>
        <authorList>
            <person name="Maeda T."/>
            <person name="Takahashi S."/>
            <person name="Yoshida T."/>
            <person name="Shimamura S."/>
            <person name="Takaki Y."/>
            <person name="Nagai Y."/>
            <person name="Toyoda A."/>
            <person name="Suzuki Y."/>
            <person name="Arimoto A."/>
            <person name="Ishii H."/>
            <person name="Satoh N."/>
            <person name="Nishiyama T."/>
            <person name="Hasebe M."/>
            <person name="Maruyama T."/>
            <person name="Minagawa J."/>
            <person name="Obokata J."/>
            <person name="Shigenobu S."/>
        </authorList>
    </citation>
    <scope>NUCLEOTIDE SEQUENCE [LARGE SCALE GENOMIC DNA]</scope>
</reference>
<evidence type="ECO:0000313" key="1">
    <source>
        <dbReference type="EMBL" id="GFN73818.1"/>
    </source>
</evidence>